<evidence type="ECO:0000313" key="11">
    <source>
        <dbReference type="Proteomes" id="UP001428817"/>
    </source>
</evidence>
<keyword evidence="11" id="KW-1185">Reference proteome</keyword>
<comment type="subcellular location">
    <subcellularLocation>
        <location evidence="1">Membrane</location>
        <topology evidence="1">Multi-pass membrane protein</topology>
    </subcellularLocation>
</comment>
<dbReference type="EMBL" id="BAABJP010000029">
    <property type="protein sequence ID" value="GAA5163235.1"/>
    <property type="molecule type" value="Genomic_DNA"/>
</dbReference>
<keyword evidence="2" id="KW-0813">Transport</keyword>
<feature type="transmembrane region" description="Helical" evidence="7">
    <location>
        <begin position="6"/>
        <end position="36"/>
    </location>
</feature>
<evidence type="ECO:0000256" key="7">
    <source>
        <dbReference type="SAM" id="Phobius"/>
    </source>
</evidence>
<feature type="domain" description="Citrate transporter-like" evidence="8">
    <location>
        <begin position="274"/>
        <end position="442"/>
    </location>
</feature>
<dbReference type="RefSeq" id="WP_185060823.1">
    <property type="nucleotide sequence ID" value="NZ_BAABJP010000029.1"/>
</dbReference>
<evidence type="ECO:0000256" key="6">
    <source>
        <dbReference type="SAM" id="MobiDB-lite"/>
    </source>
</evidence>
<protein>
    <submittedName>
        <fullName evidence="10">SLC13 family permease</fullName>
    </submittedName>
</protein>
<dbReference type="InterPro" id="IPR009827">
    <property type="entry name" value="MatC_N"/>
</dbReference>
<keyword evidence="5 7" id="KW-0472">Membrane</keyword>
<dbReference type="Pfam" id="PF07158">
    <property type="entry name" value="MatC_N"/>
    <property type="match status" value="1"/>
</dbReference>
<evidence type="ECO:0000313" key="10">
    <source>
        <dbReference type="EMBL" id="GAA5163235.1"/>
    </source>
</evidence>
<feature type="transmembrane region" description="Helical" evidence="7">
    <location>
        <begin position="171"/>
        <end position="192"/>
    </location>
</feature>
<feature type="transmembrane region" description="Helical" evidence="7">
    <location>
        <begin position="336"/>
        <end position="357"/>
    </location>
</feature>
<accession>A0ABP9QJY7</accession>
<evidence type="ECO:0000259" key="9">
    <source>
        <dbReference type="Pfam" id="PF07158"/>
    </source>
</evidence>
<feature type="transmembrane region" description="Helical" evidence="7">
    <location>
        <begin position="389"/>
        <end position="415"/>
    </location>
</feature>
<reference evidence="11" key="1">
    <citation type="journal article" date="2019" name="Int. J. Syst. Evol. Microbiol.">
        <title>The Global Catalogue of Microorganisms (GCM) 10K type strain sequencing project: providing services to taxonomists for standard genome sequencing and annotation.</title>
        <authorList>
            <consortium name="The Broad Institute Genomics Platform"/>
            <consortium name="The Broad Institute Genome Sequencing Center for Infectious Disease"/>
            <person name="Wu L."/>
            <person name="Ma J."/>
        </authorList>
    </citation>
    <scope>NUCLEOTIDE SEQUENCE [LARGE SCALE GENOMIC DNA]</scope>
    <source>
        <strain evidence="11">JCM 18303</strain>
    </source>
</reference>
<evidence type="ECO:0000256" key="1">
    <source>
        <dbReference type="ARBA" id="ARBA00004141"/>
    </source>
</evidence>
<keyword evidence="3 7" id="KW-0812">Transmembrane</keyword>
<keyword evidence="4 7" id="KW-1133">Transmembrane helix</keyword>
<sequence>MSTELWSIIGLIVMFAVGTVFSVNLGAVALVSAFLVGTTIAALGTKDLLGFFPVDLFVLIAGTTYLLGVAQVNGTIQWLADTMVHLVRGKHWMLPWLLFLVSTALATLGPGSVPVLAGIGAGFIRRYRIHPVLIGLMIVHGAQAGCFSPIAPYGLLVNKILERSGFAPEPWALYGLVIAGNAILTVVGFFVFGGRRLVGERPGPDKDGGAPPVPDGAQAGGVAGAESSGGVATSPVATAVAVDDRDAAPVSLRPAPANLLTFGAIIGFLLAISVWKLDTGFTAFLVAVVLVLLSPKTVRVESITRISWSTVLLVCGVLTYVTLLDKVGAIAYTTRAITALGSPVLALLLACLIAAVVSAMASSLGIIGIVVPLSLPLAVAAGVNPLMVVVAVGLCATVVDVSPFSTFGALVLANTEGVDKAVFQRKLLIYTGYLAVLAPLVTWALLILPSTLG</sequence>
<feature type="transmembrane region" description="Helical" evidence="7">
    <location>
        <begin position="48"/>
        <end position="72"/>
    </location>
</feature>
<feature type="region of interest" description="Disordered" evidence="6">
    <location>
        <begin position="201"/>
        <end position="230"/>
    </location>
</feature>
<organism evidence="10 11">
    <name type="scientific">Pseudonocardia eucalypti</name>
    <dbReference type="NCBI Taxonomy" id="648755"/>
    <lineage>
        <taxon>Bacteria</taxon>
        <taxon>Bacillati</taxon>
        <taxon>Actinomycetota</taxon>
        <taxon>Actinomycetes</taxon>
        <taxon>Pseudonocardiales</taxon>
        <taxon>Pseudonocardiaceae</taxon>
        <taxon>Pseudonocardia</taxon>
    </lineage>
</organism>
<feature type="transmembrane region" description="Helical" evidence="7">
    <location>
        <begin position="92"/>
        <end position="119"/>
    </location>
</feature>
<dbReference type="Proteomes" id="UP001428817">
    <property type="component" value="Unassembled WGS sequence"/>
</dbReference>
<name>A0ABP9QJY7_9PSEU</name>
<comment type="caution">
    <text evidence="10">The sequence shown here is derived from an EMBL/GenBank/DDBJ whole genome shotgun (WGS) entry which is preliminary data.</text>
</comment>
<evidence type="ECO:0000256" key="5">
    <source>
        <dbReference type="ARBA" id="ARBA00023136"/>
    </source>
</evidence>
<feature type="domain" description="Dicarboxylate carrier MatC N-terminal" evidence="9">
    <location>
        <begin position="1"/>
        <end position="145"/>
    </location>
</feature>
<evidence type="ECO:0000256" key="4">
    <source>
        <dbReference type="ARBA" id="ARBA00022989"/>
    </source>
</evidence>
<gene>
    <name evidence="10" type="ORF">GCM10023321_49800</name>
</gene>
<dbReference type="InterPro" id="IPR004680">
    <property type="entry name" value="Cit_transptr-like_dom"/>
</dbReference>
<proteinExistence type="predicted"/>
<dbReference type="Pfam" id="PF03600">
    <property type="entry name" value="CitMHS"/>
    <property type="match status" value="1"/>
</dbReference>
<feature type="transmembrane region" description="Helical" evidence="7">
    <location>
        <begin position="364"/>
        <end position="383"/>
    </location>
</feature>
<feature type="transmembrane region" description="Helical" evidence="7">
    <location>
        <begin position="131"/>
        <end position="151"/>
    </location>
</feature>
<evidence type="ECO:0000256" key="3">
    <source>
        <dbReference type="ARBA" id="ARBA00022692"/>
    </source>
</evidence>
<evidence type="ECO:0000256" key="2">
    <source>
        <dbReference type="ARBA" id="ARBA00022448"/>
    </source>
</evidence>
<feature type="transmembrane region" description="Helical" evidence="7">
    <location>
        <begin position="305"/>
        <end position="324"/>
    </location>
</feature>
<feature type="transmembrane region" description="Helical" evidence="7">
    <location>
        <begin position="427"/>
        <end position="448"/>
    </location>
</feature>
<evidence type="ECO:0000259" key="8">
    <source>
        <dbReference type="Pfam" id="PF03600"/>
    </source>
</evidence>